<sequence length="111" mass="12879">MGILYNREGSPGLIAFCNSDWGNCDITQQSTSSFLAQLHRSLGFCKTRKQLSVSISTAEAEYKSLCDLTSEILWFRQWCHQADIFHFDKVITIWEDNQTTKRMKHMDIQLL</sequence>
<evidence type="ECO:0000313" key="2">
    <source>
        <dbReference type="Proteomes" id="UP000765509"/>
    </source>
</evidence>
<keyword evidence="2" id="KW-1185">Reference proteome</keyword>
<dbReference type="PANTHER" id="PTHR11439">
    <property type="entry name" value="GAG-POL-RELATED RETROTRANSPOSON"/>
    <property type="match status" value="1"/>
</dbReference>
<gene>
    <name evidence="1" type="ORF">O181_110084</name>
</gene>
<dbReference type="AlphaFoldDB" id="A0A9Q3JZB8"/>
<evidence type="ECO:0000313" key="1">
    <source>
        <dbReference type="EMBL" id="MBW0570369.1"/>
    </source>
</evidence>
<dbReference type="CDD" id="cd09272">
    <property type="entry name" value="RNase_HI_RT_Ty1"/>
    <property type="match status" value="1"/>
</dbReference>
<organism evidence="1 2">
    <name type="scientific">Austropuccinia psidii MF-1</name>
    <dbReference type="NCBI Taxonomy" id="1389203"/>
    <lineage>
        <taxon>Eukaryota</taxon>
        <taxon>Fungi</taxon>
        <taxon>Dikarya</taxon>
        <taxon>Basidiomycota</taxon>
        <taxon>Pucciniomycotina</taxon>
        <taxon>Pucciniomycetes</taxon>
        <taxon>Pucciniales</taxon>
        <taxon>Sphaerophragmiaceae</taxon>
        <taxon>Austropuccinia</taxon>
    </lineage>
</organism>
<name>A0A9Q3JZB8_9BASI</name>
<dbReference type="Proteomes" id="UP000765509">
    <property type="component" value="Unassembled WGS sequence"/>
</dbReference>
<accession>A0A9Q3JZB8</accession>
<protein>
    <submittedName>
        <fullName evidence="1">Uncharacterized protein</fullName>
    </submittedName>
</protein>
<reference evidence="1" key="1">
    <citation type="submission" date="2021-03" db="EMBL/GenBank/DDBJ databases">
        <title>Draft genome sequence of rust myrtle Austropuccinia psidii MF-1, a brazilian biotype.</title>
        <authorList>
            <person name="Quecine M.C."/>
            <person name="Pachon D.M.R."/>
            <person name="Bonatelli M.L."/>
            <person name="Correr F.H."/>
            <person name="Franceschini L.M."/>
            <person name="Leite T.F."/>
            <person name="Margarido G.R.A."/>
            <person name="Almeida C.A."/>
            <person name="Ferrarezi J.A."/>
            <person name="Labate C.A."/>
        </authorList>
    </citation>
    <scope>NUCLEOTIDE SEQUENCE</scope>
    <source>
        <strain evidence="1">MF-1</strain>
    </source>
</reference>
<dbReference type="PANTHER" id="PTHR11439:SF511">
    <property type="match status" value="1"/>
</dbReference>
<comment type="caution">
    <text evidence="1">The sequence shown here is derived from an EMBL/GenBank/DDBJ whole genome shotgun (WGS) entry which is preliminary data.</text>
</comment>
<proteinExistence type="predicted"/>
<dbReference type="EMBL" id="AVOT02086128">
    <property type="protein sequence ID" value="MBW0570369.1"/>
    <property type="molecule type" value="Genomic_DNA"/>
</dbReference>